<dbReference type="InterPro" id="IPR001867">
    <property type="entry name" value="OmpR/PhoB-type_DNA-bd"/>
</dbReference>
<dbReference type="RefSeq" id="WP_138856218.1">
    <property type="nucleotide sequence ID" value="NZ_CP040709.1"/>
</dbReference>
<evidence type="ECO:0000256" key="3">
    <source>
        <dbReference type="PROSITE-ProRule" id="PRU01091"/>
    </source>
</evidence>
<dbReference type="GO" id="GO:0006355">
    <property type="term" value="P:regulation of DNA-templated transcription"/>
    <property type="evidence" value="ECO:0007669"/>
    <property type="project" value="InterPro"/>
</dbReference>
<protein>
    <submittedName>
        <fullName evidence="7">Tol biopolymer transport system component/DNA-binding winged helix-turn-helix (WHTH) protein</fullName>
    </submittedName>
</protein>
<dbReference type="GO" id="GO:0000160">
    <property type="term" value="P:phosphorelay signal transduction system"/>
    <property type="evidence" value="ECO:0007669"/>
    <property type="project" value="InterPro"/>
</dbReference>
<proteinExistence type="inferred from homology"/>
<evidence type="ECO:0000256" key="1">
    <source>
        <dbReference type="ARBA" id="ARBA00009820"/>
    </source>
</evidence>
<evidence type="ECO:0000256" key="4">
    <source>
        <dbReference type="SAM" id="MobiDB-lite"/>
    </source>
</evidence>
<keyword evidence="8" id="KW-1185">Reference proteome</keyword>
<dbReference type="OrthoDB" id="262125at2"/>
<dbReference type="EMBL" id="JACHHO010000006">
    <property type="protein sequence ID" value="MBB5205982.1"/>
    <property type="molecule type" value="Genomic_DNA"/>
</dbReference>
<dbReference type="Gene3D" id="1.10.10.10">
    <property type="entry name" value="Winged helix-like DNA-binding domain superfamily/Winged helix DNA-binding domain"/>
    <property type="match status" value="1"/>
</dbReference>
<dbReference type="Pfam" id="PF00486">
    <property type="entry name" value="Trans_reg_C"/>
    <property type="match status" value="1"/>
</dbReference>
<dbReference type="PANTHER" id="PTHR36842">
    <property type="entry name" value="PROTEIN TOLB HOMOLOG"/>
    <property type="match status" value="1"/>
</dbReference>
<feature type="region of interest" description="Disordered" evidence="4">
    <location>
        <begin position="312"/>
        <end position="338"/>
    </location>
</feature>
<sequence length="725" mass="78873">MNASAAHPPLLRIGEWTVDVSANRLWREGQPPQALRHKAMALLALLAETPGQVVTRETLEARLWDGNEFVAPQAINNAIWAIRQALGDDPEQPRYLETIPKKGYRLIAPVQVLEAPAAAPARDAESVAPASKAAGRPRRVVLGWVLSLGLGLGLITLVALFVWMAQRKPAAPPPAPPALPAAQSLTQYPGVEFLGALSPDGRQLAFAWWQGQGDAELYVRDAADRSATPRAVGGAQGDVTALAWSADGRRIAYLARRGRQSCRLWVVDLHSGQRQDLAACAPLFTPALAWSDDGRWLVFAGASEPGLYAMPAEGGPPQRLTQAPNSAQGDHQPAWSPDGQRLAFVRQDPQDGSRDLYELSWRDGRAVGEPRRLTRLQMDSLHGLSFAANGQDLILSTTRQGQRTLLRWQRADGSLRPLGLDGSAPQRSRDGRLVHALMRAHVSLGELPLDREGRAPLRLEQALASRRLPAFHVGRQLLAFVARDGDHAQLWLRSADGALREALRLEGQIGRPVWSPEGRHLAFVGSCGSQRALALCLMDTQAKALRTLWQGEAQLGTPGWSPDGRSLAFLRSRGGGPWQPWRLQLNADLQPADMRPVDAAPAGLPGGRLAWNARGLHYLDARGQNLQVWPLPSGQQAGTPTVWPLTQSGQTLLHWELHPQGVLTLTRGTDERFDLWTRPGAPPQLKSHHPLGSFPEFASFSLSPQGAWVEQNDAAHGDLMVSPSP</sequence>
<name>A0A840S8P1_9BURK</name>
<keyword evidence="5" id="KW-0812">Transmembrane</keyword>
<accession>A0A840S8P1</accession>
<dbReference type="SUPFAM" id="SSF82171">
    <property type="entry name" value="DPP6 N-terminal domain-like"/>
    <property type="match status" value="2"/>
</dbReference>
<dbReference type="Gene3D" id="2.120.10.30">
    <property type="entry name" value="TolB, C-terminal domain"/>
    <property type="match status" value="3"/>
</dbReference>
<feature type="compositionally biased region" description="Polar residues" evidence="4">
    <location>
        <begin position="319"/>
        <end position="329"/>
    </location>
</feature>
<keyword evidence="5" id="KW-0472">Membrane</keyword>
<dbReference type="PROSITE" id="PS51755">
    <property type="entry name" value="OMPR_PHOB"/>
    <property type="match status" value="1"/>
</dbReference>
<dbReference type="Proteomes" id="UP000554837">
    <property type="component" value="Unassembled WGS sequence"/>
</dbReference>
<dbReference type="InterPro" id="IPR011042">
    <property type="entry name" value="6-blade_b-propeller_TolB-like"/>
</dbReference>
<feature type="DNA-binding region" description="OmpR/PhoB-type" evidence="3">
    <location>
        <begin position="8"/>
        <end position="108"/>
    </location>
</feature>
<dbReference type="PANTHER" id="PTHR36842:SF1">
    <property type="entry name" value="PROTEIN TOLB"/>
    <property type="match status" value="1"/>
</dbReference>
<dbReference type="CDD" id="cd00383">
    <property type="entry name" value="trans_reg_C"/>
    <property type="match status" value="1"/>
</dbReference>
<comment type="similarity">
    <text evidence="1">Belongs to the TolB family.</text>
</comment>
<evidence type="ECO:0000256" key="5">
    <source>
        <dbReference type="SAM" id="Phobius"/>
    </source>
</evidence>
<comment type="caution">
    <text evidence="7">The sequence shown here is derived from an EMBL/GenBank/DDBJ whole genome shotgun (WGS) entry which is preliminary data.</text>
</comment>
<evidence type="ECO:0000313" key="8">
    <source>
        <dbReference type="Proteomes" id="UP000554837"/>
    </source>
</evidence>
<feature type="domain" description="OmpR/PhoB-type" evidence="6">
    <location>
        <begin position="8"/>
        <end position="108"/>
    </location>
</feature>
<reference evidence="7 8" key="1">
    <citation type="submission" date="2020-08" db="EMBL/GenBank/DDBJ databases">
        <title>Genomic Encyclopedia of Type Strains, Phase IV (KMG-IV): sequencing the most valuable type-strain genomes for metagenomic binning, comparative biology and taxonomic classification.</title>
        <authorList>
            <person name="Goeker M."/>
        </authorList>
    </citation>
    <scope>NUCLEOTIDE SEQUENCE [LARGE SCALE GENOMIC DNA]</scope>
    <source>
        <strain evidence="7 8">DSM 23958</strain>
    </source>
</reference>
<evidence type="ECO:0000259" key="6">
    <source>
        <dbReference type="PROSITE" id="PS51755"/>
    </source>
</evidence>
<dbReference type="SMART" id="SM00862">
    <property type="entry name" value="Trans_reg_C"/>
    <property type="match status" value="1"/>
</dbReference>
<dbReference type="InterPro" id="IPR016032">
    <property type="entry name" value="Sig_transdc_resp-reg_C-effctor"/>
</dbReference>
<dbReference type="AlphaFoldDB" id="A0A840S8P1"/>
<evidence type="ECO:0000256" key="2">
    <source>
        <dbReference type="ARBA" id="ARBA00023125"/>
    </source>
</evidence>
<organism evidence="7 8">
    <name type="scientific">Inhella inkyongensis</name>
    <dbReference type="NCBI Taxonomy" id="392593"/>
    <lineage>
        <taxon>Bacteria</taxon>
        <taxon>Pseudomonadati</taxon>
        <taxon>Pseudomonadota</taxon>
        <taxon>Betaproteobacteria</taxon>
        <taxon>Burkholderiales</taxon>
        <taxon>Sphaerotilaceae</taxon>
        <taxon>Inhella</taxon>
    </lineage>
</organism>
<keyword evidence="5" id="KW-1133">Transmembrane helix</keyword>
<dbReference type="InterPro" id="IPR011659">
    <property type="entry name" value="WD40"/>
</dbReference>
<evidence type="ECO:0000313" key="7">
    <source>
        <dbReference type="EMBL" id="MBB5205982.1"/>
    </source>
</evidence>
<dbReference type="SUPFAM" id="SSF46894">
    <property type="entry name" value="C-terminal effector domain of the bipartite response regulators"/>
    <property type="match status" value="1"/>
</dbReference>
<feature type="transmembrane region" description="Helical" evidence="5">
    <location>
        <begin position="141"/>
        <end position="164"/>
    </location>
</feature>
<keyword evidence="2 3" id="KW-0238">DNA-binding</keyword>
<dbReference type="Pfam" id="PF07676">
    <property type="entry name" value="PD40"/>
    <property type="match status" value="4"/>
</dbReference>
<dbReference type="InterPro" id="IPR036388">
    <property type="entry name" value="WH-like_DNA-bd_sf"/>
</dbReference>
<gene>
    <name evidence="7" type="ORF">HNQ51_003313</name>
</gene>
<dbReference type="GO" id="GO:0003677">
    <property type="term" value="F:DNA binding"/>
    <property type="evidence" value="ECO:0007669"/>
    <property type="project" value="UniProtKB-UniRule"/>
</dbReference>